<dbReference type="RefSeq" id="WP_014433388.1">
    <property type="nucleotide sequence ID" value="NC_017079.1"/>
</dbReference>
<dbReference type="STRING" id="926550.CLDAP_21140"/>
<evidence type="ECO:0000256" key="1">
    <source>
        <dbReference type="ARBA" id="ARBA00023015"/>
    </source>
</evidence>
<evidence type="ECO:0000256" key="2">
    <source>
        <dbReference type="ARBA" id="ARBA00023082"/>
    </source>
</evidence>
<dbReference type="PANTHER" id="PTHR43133:SF8">
    <property type="entry name" value="RNA POLYMERASE SIGMA FACTOR HI_1459-RELATED"/>
    <property type="match status" value="1"/>
</dbReference>
<dbReference type="KEGG" id="cap:CLDAP_21140"/>
<dbReference type="InterPro" id="IPR007627">
    <property type="entry name" value="RNA_pol_sigma70_r2"/>
</dbReference>
<dbReference type="InterPro" id="IPR014284">
    <property type="entry name" value="RNA_pol_sigma-70_dom"/>
</dbReference>
<dbReference type="GO" id="GO:0016987">
    <property type="term" value="F:sigma factor activity"/>
    <property type="evidence" value="ECO:0007669"/>
    <property type="project" value="UniProtKB-KW"/>
</dbReference>
<dbReference type="eggNOG" id="COG1595">
    <property type="taxonomic scope" value="Bacteria"/>
</dbReference>
<dbReference type="EMBL" id="AP012337">
    <property type="protein sequence ID" value="BAM00154.1"/>
    <property type="molecule type" value="Genomic_DNA"/>
</dbReference>
<organism evidence="7 8">
    <name type="scientific">Caldilinea aerophila (strain DSM 14535 / JCM 11387 / NBRC 104270 / STL-6-O1)</name>
    <dbReference type="NCBI Taxonomy" id="926550"/>
    <lineage>
        <taxon>Bacteria</taxon>
        <taxon>Bacillati</taxon>
        <taxon>Chloroflexota</taxon>
        <taxon>Caldilineae</taxon>
        <taxon>Caldilineales</taxon>
        <taxon>Caldilineaceae</taxon>
        <taxon>Caldilinea</taxon>
    </lineage>
</organism>
<keyword evidence="2 5" id="KW-0731">Sigma factor</keyword>
<dbReference type="PATRIC" id="fig|926550.5.peg.2334"/>
<dbReference type="InterPro" id="IPR000838">
    <property type="entry name" value="RNA_pol_sigma70_ECF_CS"/>
</dbReference>
<dbReference type="NCBIfam" id="TIGR02937">
    <property type="entry name" value="sigma70-ECF"/>
    <property type="match status" value="1"/>
</dbReference>
<proteinExistence type="inferred from homology"/>
<dbReference type="Gene3D" id="1.10.1740.10">
    <property type="match status" value="1"/>
</dbReference>
<reference evidence="7 8" key="1">
    <citation type="submission" date="2012-02" db="EMBL/GenBank/DDBJ databases">
        <title>Complete genome sequence of Caldilinea aerophila DSM 14535 (= NBRC 102666).</title>
        <authorList>
            <person name="Oguchi A."/>
            <person name="Hosoyama A."/>
            <person name="Sekine M."/>
            <person name="Fukai R."/>
            <person name="Kato Y."/>
            <person name="Nakamura S."/>
            <person name="Hanada S."/>
            <person name="Yamazaki S."/>
            <person name="Fujita N."/>
        </authorList>
    </citation>
    <scope>NUCLEOTIDE SEQUENCE [LARGE SCALE GENOMIC DNA]</scope>
    <source>
        <strain evidence="8">DSM 14535 / JCM 11387 / NBRC 104270 / STL-6-O1</strain>
    </source>
</reference>
<evidence type="ECO:0000313" key="7">
    <source>
        <dbReference type="EMBL" id="BAM00154.1"/>
    </source>
</evidence>
<dbReference type="InterPro" id="IPR013325">
    <property type="entry name" value="RNA_pol_sigma_r2"/>
</dbReference>
<sequence>MENPFSVANYSEHTDQELVQASLSGSRQALETLILRHQPFIYNVALKMTTSPADAEDITQEVLLKAITNLSQFQGKSAFRTWLYQIVFNHILNMKKRNKEEMFTSFEGYGQFLDSVPNTELTQDEAMAMKETVEEVKFSCMSGMLLCLDREQRLIYILGEVFRIDHRLASEFLEISPDNFRQKLARARRDLYNFMNNKCGLVNKSNPCRCPKKTKGLVQLGIVDPEHLQFNAHYVQRIRDLVPERAEKMLDSYEEHYQRLFSEHPFQMSERSHRLVESILNSETIKEIFELK</sequence>
<evidence type="ECO:0000256" key="5">
    <source>
        <dbReference type="RuleBase" id="RU000716"/>
    </source>
</evidence>
<evidence type="ECO:0000256" key="3">
    <source>
        <dbReference type="ARBA" id="ARBA00023125"/>
    </source>
</evidence>
<dbReference type="PROSITE" id="PS01063">
    <property type="entry name" value="SIGMA70_ECF"/>
    <property type="match status" value="1"/>
</dbReference>
<dbReference type="GO" id="GO:0006352">
    <property type="term" value="P:DNA-templated transcription initiation"/>
    <property type="evidence" value="ECO:0007669"/>
    <property type="project" value="InterPro"/>
</dbReference>
<protein>
    <recommendedName>
        <fullName evidence="5">RNA polymerase sigma factor</fullName>
    </recommendedName>
</protein>
<evidence type="ECO:0000259" key="6">
    <source>
        <dbReference type="Pfam" id="PF04542"/>
    </source>
</evidence>
<dbReference type="HOGENOM" id="CLU_047691_0_0_0"/>
<evidence type="ECO:0000313" key="8">
    <source>
        <dbReference type="Proteomes" id="UP000007880"/>
    </source>
</evidence>
<dbReference type="OrthoDB" id="9780326at2"/>
<comment type="similarity">
    <text evidence="5">Belongs to the sigma-70 factor family. ECF subfamily.</text>
</comment>
<gene>
    <name evidence="7" type="ordered locus">CLDAP_21140</name>
</gene>
<keyword evidence="4 5" id="KW-0804">Transcription</keyword>
<evidence type="ECO:0000256" key="4">
    <source>
        <dbReference type="ARBA" id="ARBA00023163"/>
    </source>
</evidence>
<dbReference type="Pfam" id="PF04542">
    <property type="entry name" value="Sigma70_r2"/>
    <property type="match status" value="1"/>
</dbReference>
<dbReference type="SUPFAM" id="SSF88946">
    <property type="entry name" value="Sigma2 domain of RNA polymerase sigma factors"/>
    <property type="match status" value="1"/>
</dbReference>
<keyword evidence="1 5" id="KW-0805">Transcription regulation</keyword>
<dbReference type="GO" id="GO:0003677">
    <property type="term" value="F:DNA binding"/>
    <property type="evidence" value="ECO:0007669"/>
    <property type="project" value="UniProtKB-KW"/>
</dbReference>
<keyword evidence="3 5" id="KW-0238">DNA-binding</keyword>
<dbReference type="InterPro" id="IPR039425">
    <property type="entry name" value="RNA_pol_sigma-70-like"/>
</dbReference>
<dbReference type="AlphaFoldDB" id="I0I4G6"/>
<dbReference type="PANTHER" id="PTHR43133">
    <property type="entry name" value="RNA POLYMERASE ECF-TYPE SIGMA FACTO"/>
    <property type="match status" value="1"/>
</dbReference>
<feature type="domain" description="RNA polymerase sigma-70 region 2" evidence="6">
    <location>
        <begin position="33"/>
        <end position="99"/>
    </location>
</feature>
<keyword evidence="8" id="KW-1185">Reference proteome</keyword>
<dbReference type="Proteomes" id="UP000007880">
    <property type="component" value="Chromosome"/>
</dbReference>
<accession>I0I4G6</accession>
<name>I0I4G6_CALAS</name>